<dbReference type="SUPFAM" id="SSF53850">
    <property type="entry name" value="Periplasmic binding protein-like II"/>
    <property type="match status" value="1"/>
</dbReference>
<dbReference type="Gene3D" id="3.40.190.290">
    <property type="match status" value="1"/>
</dbReference>
<feature type="domain" description="HTH lysR-type" evidence="5">
    <location>
        <begin position="1"/>
        <end position="58"/>
    </location>
</feature>
<dbReference type="AlphaFoldDB" id="A0A1V8RKG9"/>
<organism evidence="6 7">
    <name type="scientific">Manganibacter manganicus</name>
    <dbReference type="NCBI Taxonomy" id="1873176"/>
    <lineage>
        <taxon>Bacteria</taxon>
        <taxon>Pseudomonadati</taxon>
        <taxon>Pseudomonadota</taxon>
        <taxon>Alphaproteobacteria</taxon>
        <taxon>Hyphomicrobiales</taxon>
        <taxon>Phyllobacteriaceae</taxon>
        <taxon>Manganibacter</taxon>
    </lineage>
</organism>
<keyword evidence="4" id="KW-0804">Transcription</keyword>
<dbReference type="OrthoDB" id="9786526at2"/>
<dbReference type="PANTHER" id="PTHR30579">
    <property type="entry name" value="TRANSCRIPTIONAL REGULATOR"/>
    <property type="match status" value="1"/>
</dbReference>
<dbReference type="RefSeq" id="WP_080921402.1">
    <property type="nucleotide sequence ID" value="NZ_MDET01000056.1"/>
</dbReference>
<comment type="similarity">
    <text evidence="1">Belongs to the LysR transcriptional regulatory family.</text>
</comment>
<dbReference type="GO" id="GO:0003677">
    <property type="term" value="F:DNA binding"/>
    <property type="evidence" value="ECO:0007669"/>
    <property type="project" value="UniProtKB-KW"/>
</dbReference>
<dbReference type="InterPro" id="IPR005119">
    <property type="entry name" value="LysR_subst-bd"/>
</dbReference>
<sequence length="285" mass="31285">MDIDRARTFLEIIQCGSFLHAAERLHVTQTTVSARIRTLEDELGRKLFVRNRKGAHLTPAGREFERFALSFVQIWERARQKLAIPPGRTSVISLGCEPNFCNPLLLDWIVGMRRQNPQIALRADTAAGAQLLDLLKLGALDIAVLRAPALSQEFRVLLLHEERLLLVRSRKRGSGADNPDLGVHVHVDWGMQFPAEAFSDTLGEPDLVVGLGALGLDYILREGGLGYFRATEVAGHIEAGALEIVEGARQFSFPVYAVYAEAGEERADLRAALEALKSAAAGKAD</sequence>
<dbReference type="Gene3D" id="1.10.10.10">
    <property type="entry name" value="Winged helix-like DNA-binding domain superfamily/Winged helix DNA-binding domain"/>
    <property type="match status" value="1"/>
</dbReference>
<reference evidence="6 7" key="1">
    <citation type="journal article" date="2016" name="Int. J. Syst. Evol. Microbiol.">
        <title>Pseudaminobacter manganicus sp. nov., isolated from sludge of a manganese mine.</title>
        <authorList>
            <person name="Li J."/>
            <person name="Huang J."/>
            <person name="Liao S."/>
            <person name="Wang G."/>
        </authorList>
    </citation>
    <scope>NUCLEOTIDE SEQUENCE [LARGE SCALE GENOMIC DNA]</scope>
    <source>
        <strain evidence="6 7">JH-7</strain>
    </source>
</reference>
<evidence type="ECO:0000313" key="6">
    <source>
        <dbReference type="EMBL" id="OQM73715.1"/>
    </source>
</evidence>
<dbReference type="STRING" id="1873176.BFN67_07305"/>
<dbReference type="InterPro" id="IPR036390">
    <property type="entry name" value="WH_DNA-bd_sf"/>
</dbReference>
<comment type="caution">
    <text evidence="6">The sequence shown here is derived from an EMBL/GenBank/DDBJ whole genome shotgun (WGS) entry which is preliminary data.</text>
</comment>
<dbReference type="Pfam" id="PF03466">
    <property type="entry name" value="LysR_substrate"/>
    <property type="match status" value="1"/>
</dbReference>
<dbReference type="SUPFAM" id="SSF46785">
    <property type="entry name" value="Winged helix' DNA-binding domain"/>
    <property type="match status" value="1"/>
</dbReference>
<evidence type="ECO:0000256" key="1">
    <source>
        <dbReference type="ARBA" id="ARBA00009437"/>
    </source>
</evidence>
<dbReference type="Proteomes" id="UP000191905">
    <property type="component" value="Unassembled WGS sequence"/>
</dbReference>
<dbReference type="InterPro" id="IPR036388">
    <property type="entry name" value="WH-like_DNA-bd_sf"/>
</dbReference>
<proteinExistence type="inferred from homology"/>
<keyword evidence="2" id="KW-0805">Transcription regulation</keyword>
<keyword evidence="3" id="KW-0238">DNA-binding</keyword>
<evidence type="ECO:0000256" key="3">
    <source>
        <dbReference type="ARBA" id="ARBA00023125"/>
    </source>
</evidence>
<gene>
    <name evidence="6" type="ORF">BFN67_07305</name>
</gene>
<evidence type="ECO:0000256" key="2">
    <source>
        <dbReference type="ARBA" id="ARBA00023015"/>
    </source>
</evidence>
<dbReference type="EMBL" id="MDET01000056">
    <property type="protein sequence ID" value="OQM73715.1"/>
    <property type="molecule type" value="Genomic_DNA"/>
</dbReference>
<dbReference type="PRINTS" id="PR00039">
    <property type="entry name" value="HTHLYSR"/>
</dbReference>
<keyword evidence="7" id="KW-1185">Reference proteome</keyword>
<accession>A0A1V8RKG9</accession>
<name>A0A1V8RKG9_9HYPH</name>
<dbReference type="InterPro" id="IPR050176">
    <property type="entry name" value="LTTR"/>
</dbReference>
<dbReference type="InterPro" id="IPR000847">
    <property type="entry name" value="LysR_HTH_N"/>
</dbReference>
<dbReference type="PROSITE" id="PS50931">
    <property type="entry name" value="HTH_LYSR"/>
    <property type="match status" value="1"/>
</dbReference>
<evidence type="ECO:0000259" key="5">
    <source>
        <dbReference type="PROSITE" id="PS50931"/>
    </source>
</evidence>
<evidence type="ECO:0000256" key="4">
    <source>
        <dbReference type="ARBA" id="ARBA00023163"/>
    </source>
</evidence>
<evidence type="ECO:0000313" key="7">
    <source>
        <dbReference type="Proteomes" id="UP000191905"/>
    </source>
</evidence>
<dbReference type="GO" id="GO:0003700">
    <property type="term" value="F:DNA-binding transcription factor activity"/>
    <property type="evidence" value="ECO:0007669"/>
    <property type="project" value="InterPro"/>
</dbReference>
<protein>
    <submittedName>
        <fullName evidence="6">LysR family transcriptional regulator</fullName>
    </submittedName>
</protein>
<dbReference type="Pfam" id="PF00126">
    <property type="entry name" value="HTH_1"/>
    <property type="match status" value="1"/>
</dbReference>
<dbReference type="FunFam" id="1.10.10.10:FF:000001">
    <property type="entry name" value="LysR family transcriptional regulator"/>
    <property type="match status" value="1"/>
</dbReference>